<keyword evidence="1" id="KW-0812">Transmembrane</keyword>
<dbReference type="EMBL" id="CP001616">
    <property type="protein sequence ID" value="ACQ94136.1"/>
    <property type="molecule type" value="Genomic_DNA"/>
</dbReference>
<dbReference type="Proteomes" id="UP000009073">
    <property type="component" value="Chromosome"/>
</dbReference>
<dbReference type="HOGENOM" id="CLU_3391897_0_0_6"/>
<gene>
    <name evidence="2" type="ordered locus">Tola_2542</name>
</gene>
<accession>C4LAG1</accession>
<evidence type="ECO:0000256" key="1">
    <source>
        <dbReference type="SAM" id="Phobius"/>
    </source>
</evidence>
<name>C4LAG1_TOLAT</name>
<keyword evidence="3" id="KW-1185">Reference proteome</keyword>
<keyword evidence="1" id="KW-1133">Transmembrane helix</keyword>
<sequence length="32" mass="3639">MKNDNKMPKTKLLVLLLVYIALVIGLAVYLYS</sequence>
<feature type="transmembrane region" description="Helical" evidence="1">
    <location>
        <begin position="12"/>
        <end position="31"/>
    </location>
</feature>
<reference evidence="3" key="1">
    <citation type="submission" date="2009-05" db="EMBL/GenBank/DDBJ databases">
        <title>Complete sequence of Tolumonas auensis DSM 9187.</title>
        <authorList>
            <consortium name="US DOE Joint Genome Institute"/>
            <person name="Lucas S."/>
            <person name="Copeland A."/>
            <person name="Lapidus A."/>
            <person name="Glavina del Rio T."/>
            <person name="Tice H."/>
            <person name="Bruce D."/>
            <person name="Goodwin L."/>
            <person name="Pitluck S."/>
            <person name="Chertkov O."/>
            <person name="Brettin T."/>
            <person name="Detter J.C."/>
            <person name="Han C."/>
            <person name="Larimer F."/>
            <person name="Land M."/>
            <person name="Hauser L."/>
            <person name="Kyrpides N."/>
            <person name="Mikhailova N."/>
            <person name="Spring S."/>
            <person name="Beller H."/>
        </authorList>
    </citation>
    <scope>NUCLEOTIDE SEQUENCE [LARGE SCALE GENOMIC DNA]</scope>
    <source>
        <strain evidence="3">DSM 9187 / TA4</strain>
    </source>
</reference>
<dbReference type="AlphaFoldDB" id="C4LAG1"/>
<evidence type="ECO:0000313" key="2">
    <source>
        <dbReference type="EMBL" id="ACQ94136.1"/>
    </source>
</evidence>
<protein>
    <submittedName>
        <fullName evidence="2">Uncharacterized protein</fullName>
    </submittedName>
</protein>
<evidence type="ECO:0000313" key="3">
    <source>
        <dbReference type="Proteomes" id="UP000009073"/>
    </source>
</evidence>
<proteinExistence type="predicted"/>
<dbReference type="KEGG" id="tau:Tola_2542"/>
<organism evidence="2 3">
    <name type="scientific">Tolumonas auensis (strain DSM 9187 / NBRC 110442 / TA 4)</name>
    <dbReference type="NCBI Taxonomy" id="595494"/>
    <lineage>
        <taxon>Bacteria</taxon>
        <taxon>Pseudomonadati</taxon>
        <taxon>Pseudomonadota</taxon>
        <taxon>Gammaproteobacteria</taxon>
        <taxon>Aeromonadales</taxon>
        <taxon>Aeromonadaceae</taxon>
        <taxon>Tolumonas</taxon>
    </lineage>
</organism>
<keyword evidence="1" id="KW-0472">Membrane</keyword>
<reference evidence="2 3" key="2">
    <citation type="journal article" date="2011" name="Stand. Genomic Sci.">
        <title>Complete genome sequence of Tolumonas auensis type strain (TA 4).</title>
        <authorList>
            <person name="Chertkov O."/>
            <person name="Copeland A."/>
            <person name="Lucas S."/>
            <person name="Lapidus A."/>
            <person name="Berry K.W."/>
            <person name="Detter J.C."/>
            <person name="Del Rio T.G."/>
            <person name="Hammon N."/>
            <person name="Dalin E."/>
            <person name="Tice H."/>
            <person name="Pitluck S."/>
            <person name="Richardson P."/>
            <person name="Bruce D."/>
            <person name="Goodwin L."/>
            <person name="Han C."/>
            <person name="Tapia R."/>
            <person name="Saunders E."/>
            <person name="Schmutz J."/>
            <person name="Brettin T."/>
            <person name="Larimer F."/>
            <person name="Land M."/>
            <person name="Hauser L."/>
            <person name="Spring S."/>
            <person name="Rohde M."/>
            <person name="Kyrpides N.C."/>
            <person name="Ivanova N."/>
            <person name="Goker M."/>
            <person name="Beller H.R."/>
            <person name="Klenk H.P."/>
            <person name="Woyke T."/>
        </authorList>
    </citation>
    <scope>NUCLEOTIDE SEQUENCE [LARGE SCALE GENOMIC DNA]</scope>
    <source>
        <strain evidence="3">DSM 9187 / TA4</strain>
    </source>
</reference>